<dbReference type="Proteomes" id="UP000254924">
    <property type="component" value="Unassembled WGS sequence"/>
</dbReference>
<evidence type="ECO:0000256" key="2">
    <source>
        <dbReference type="SAM" id="Phobius"/>
    </source>
</evidence>
<dbReference type="InterPro" id="IPR011009">
    <property type="entry name" value="Kinase-like_dom_sf"/>
</dbReference>
<keyword evidence="2" id="KW-0812">Transmembrane</keyword>
<dbReference type="AlphaFoldDB" id="A0A380KD32"/>
<keyword evidence="2" id="KW-0472">Membrane</keyword>
<dbReference type="InterPro" id="IPR050154">
    <property type="entry name" value="UbiB_kinase"/>
</dbReference>
<name>A0A380KD32_9STRE</name>
<dbReference type="OrthoDB" id="9795390at2"/>
<keyword evidence="5" id="KW-1185">Reference proteome</keyword>
<dbReference type="Gene3D" id="1.10.510.10">
    <property type="entry name" value="Transferase(Phosphotransferase) domain 1"/>
    <property type="match status" value="1"/>
</dbReference>
<keyword evidence="4" id="KW-0830">Ubiquinone</keyword>
<protein>
    <submittedName>
        <fullName evidence="4">Ubiquinone biosynthesis protein</fullName>
    </submittedName>
</protein>
<feature type="transmembrane region" description="Helical" evidence="2">
    <location>
        <begin position="499"/>
        <end position="519"/>
    </location>
</feature>
<feature type="transmembrane region" description="Helical" evidence="2">
    <location>
        <begin position="471"/>
        <end position="493"/>
    </location>
</feature>
<keyword evidence="2" id="KW-1133">Transmembrane helix</keyword>
<dbReference type="SUPFAM" id="SSF56112">
    <property type="entry name" value="Protein kinase-like (PK-like)"/>
    <property type="match status" value="1"/>
</dbReference>
<dbReference type="Pfam" id="PF03109">
    <property type="entry name" value="ABC1"/>
    <property type="match status" value="1"/>
</dbReference>
<evidence type="ECO:0000259" key="3">
    <source>
        <dbReference type="Pfam" id="PF03109"/>
    </source>
</evidence>
<dbReference type="CDD" id="cd05121">
    <property type="entry name" value="ABC1_ADCK3-like"/>
    <property type="match status" value="1"/>
</dbReference>
<dbReference type="EMBL" id="UHFN01000007">
    <property type="protein sequence ID" value="SUN62140.1"/>
    <property type="molecule type" value="Genomic_DNA"/>
</dbReference>
<sequence length="521" mass="58984">MSTKRLREIVGAFSSVGLTSLKDRRKADEDKEAPKKLRLAFEQLGPSFVKIGQILSTRDDLLPEAYITELSKLQNNVLPLETDVVMAAIQAELTQPIADVFEEIKSEPLASGSVAQTHLATLKSGQQVVLKIQRPHLAEIVQEDLNLLIKLSRRIPKHFIPMVDLTEVLLQLKASLLYEIDFRHEAQAMIRFKETNRSVRCVGVPKVYNNYTTERLIVEEYIEGIPINHYDQLLLAGYDLEDIGRKLMLSFIKQVFKDGYFHGDPHPGNLIISNNKIYFIDFGIMGQLEEGMRSALNDILYGFTAQDVDGMTRAVLAMTSFDTSLNKVELSHDIERMLAKYGNLDLGKLSITDLLEDLVSIFVRNRLKASAQITILEKAALQVEGIFQTLAPDVDLMTLAKNYFLQNMGPDMLKQSLNKETLLIELFYLLKNGKNVPRRLNQLLEQILNGRILVNHDFYDYSNRIKTLKNVANRFVLALLFLTFMLTGALLSFSVQLAGVMWLCFAMALLVFIVLVVTLTK</sequence>
<feature type="domain" description="ABC1 atypical kinase-like" evidence="3">
    <location>
        <begin position="72"/>
        <end position="313"/>
    </location>
</feature>
<dbReference type="RefSeq" id="WP_115269812.1">
    <property type="nucleotide sequence ID" value="NZ_JBNPNB010000016.1"/>
</dbReference>
<dbReference type="GeneID" id="78357000"/>
<evidence type="ECO:0000313" key="5">
    <source>
        <dbReference type="Proteomes" id="UP000254924"/>
    </source>
</evidence>
<evidence type="ECO:0000256" key="1">
    <source>
        <dbReference type="ARBA" id="ARBA00009670"/>
    </source>
</evidence>
<evidence type="ECO:0000313" key="4">
    <source>
        <dbReference type="EMBL" id="SUN62140.1"/>
    </source>
</evidence>
<accession>A0A380KD32</accession>
<dbReference type="PANTHER" id="PTHR10566:SF113">
    <property type="entry name" value="PROTEIN ACTIVITY OF BC1 COMPLEX KINASE 7, CHLOROPLASTIC"/>
    <property type="match status" value="1"/>
</dbReference>
<organism evidence="4 5">
    <name type="scientific">Streptococcus hyointestinalis</name>
    <dbReference type="NCBI Taxonomy" id="1337"/>
    <lineage>
        <taxon>Bacteria</taxon>
        <taxon>Bacillati</taxon>
        <taxon>Bacillota</taxon>
        <taxon>Bacilli</taxon>
        <taxon>Lactobacillales</taxon>
        <taxon>Streptococcaceae</taxon>
        <taxon>Streptococcus</taxon>
    </lineage>
</organism>
<dbReference type="InterPro" id="IPR004147">
    <property type="entry name" value="ABC1_dom"/>
</dbReference>
<comment type="similarity">
    <text evidence="1">Belongs to the protein kinase superfamily. ADCK protein kinase family.</text>
</comment>
<proteinExistence type="inferred from homology"/>
<reference evidence="4 5" key="1">
    <citation type="submission" date="2018-06" db="EMBL/GenBank/DDBJ databases">
        <authorList>
            <consortium name="Pathogen Informatics"/>
            <person name="Doyle S."/>
        </authorList>
    </citation>
    <scope>NUCLEOTIDE SEQUENCE [LARGE SCALE GENOMIC DNA]</scope>
    <source>
        <strain evidence="4 5">NCTC12224</strain>
    </source>
</reference>
<gene>
    <name evidence="4" type="primary">ubiB</name>
    <name evidence="4" type="ORF">NCTC12224_01721</name>
</gene>
<dbReference type="PANTHER" id="PTHR10566">
    <property type="entry name" value="CHAPERONE-ACTIVITY OF BC1 COMPLEX CABC1 -RELATED"/>
    <property type="match status" value="1"/>
</dbReference>